<dbReference type="PANTHER" id="PTHR11834">
    <property type="entry name" value="TRANSCRIPTIONAL ENHANCER FACTOR TEF RELATED"/>
    <property type="match status" value="1"/>
</dbReference>
<evidence type="ECO:0000313" key="9">
    <source>
        <dbReference type="EMBL" id="RYO67163.1"/>
    </source>
</evidence>
<dbReference type="PANTHER" id="PTHR11834:SF0">
    <property type="entry name" value="PROTEIN SCALLOPED"/>
    <property type="match status" value="1"/>
</dbReference>
<dbReference type="InterPro" id="IPR050937">
    <property type="entry name" value="TEC1_TEAD_TF"/>
</dbReference>
<comment type="similarity">
    <text evidence="2">Belongs to the TEC1 family.</text>
</comment>
<feature type="domain" description="TEA" evidence="8">
    <location>
        <begin position="152"/>
        <end position="226"/>
    </location>
</feature>
<gene>
    <name evidence="9" type="ORF">AA0113_g4843</name>
</gene>
<dbReference type="InterPro" id="IPR038096">
    <property type="entry name" value="TEA/ATTS_sf"/>
</dbReference>
<dbReference type="AlphaFoldDB" id="A0A4Q4SBR9"/>
<dbReference type="GO" id="GO:0000981">
    <property type="term" value="F:DNA-binding transcription factor activity, RNA polymerase II-specific"/>
    <property type="evidence" value="ECO:0007669"/>
    <property type="project" value="TreeGrafter"/>
</dbReference>
<keyword evidence="3" id="KW-0805">Transcription regulation</keyword>
<evidence type="ECO:0000256" key="4">
    <source>
        <dbReference type="ARBA" id="ARBA00023163"/>
    </source>
</evidence>
<evidence type="ECO:0000256" key="2">
    <source>
        <dbReference type="ARBA" id="ARBA00008421"/>
    </source>
</evidence>
<protein>
    <recommendedName>
        <fullName evidence="8">TEA domain-containing protein</fullName>
    </recommendedName>
</protein>
<dbReference type="InterPro" id="IPR000818">
    <property type="entry name" value="TEA/ATTS_dom"/>
</dbReference>
<feature type="region of interest" description="Disordered" evidence="7">
    <location>
        <begin position="25"/>
        <end position="62"/>
    </location>
</feature>
<dbReference type="GO" id="GO:0000978">
    <property type="term" value="F:RNA polymerase II cis-regulatory region sequence-specific DNA binding"/>
    <property type="evidence" value="ECO:0007669"/>
    <property type="project" value="TreeGrafter"/>
</dbReference>
<evidence type="ECO:0000259" key="8">
    <source>
        <dbReference type="PROSITE" id="PS51088"/>
    </source>
</evidence>
<feature type="DNA-binding region" description="TEA" evidence="6">
    <location>
        <begin position="152"/>
        <end position="226"/>
    </location>
</feature>
<dbReference type="OrthoDB" id="10006572at2759"/>
<evidence type="ECO:0000256" key="5">
    <source>
        <dbReference type="ARBA" id="ARBA00023242"/>
    </source>
</evidence>
<evidence type="ECO:0000256" key="7">
    <source>
        <dbReference type="SAM" id="MobiDB-lite"/>
    </source>
</evidence>
<dbReference type="PRINTS" id="PR00065">
    <property type="entry name" value="TEADOMAIN"/>
</dbReference>
<name>A0A4Q4SBR9_9PLEO</name>
<keyword evidence="5" id="KW-0539">Nucleus</keyword>
<accession>A0A4Q4SBR9</accession>
<dbReference type="SMART" id="SM00426">
    <property type="entry name" value="TEA"/>
    <property type="match status" value="1"/>
</dbReference>
<proteinExistence type="inferred from homology"/>
<feature type="compositionally biased region" description="Polar residues" evidence="7">
    <location>
        <begin position="44"/>
        <end position="62"/>
    </location>
</feature>
<dbReference type="GO" id="GO:0005634">
    <property type="term" value="C:nucleus"/>
    <property type="evidence" value="ECO:0007669"/>
    <property type="project" value="UniProtKB-SubCell"/>
</dbReference>
<keyword evidence="4" id="KW-0804">Transcription</keyword>
<comment type="caution">
    <text evidence="9">The sequence shown here is derived from an EMBL/GenBank/DDBJ whole genome shotgun (WGS) entry which is preliminary data.</text>
</comment>
<keyword evidence="10" id="KW-1185">Reference proteome</keyword>
<feature type="compositionally biased region" description="Basic and acidic residues" evidence="7">
    <location>
        <begin position="670"/>
        <end position="682"/>
    </location>
</feature>
<dbReference type="Gene3D" id="6.10.20.40">
    <property type="entry name" value="TEA/ATTS domain"/>
    <property type="match status" value="1"/>
</dbReference>
<evidence type="ECO:0000256" key="6">
    <source>
        <dbReference type="PROSITE-ProRule" id="PRU00505"/>
    </source>
</evidence>
<dbReference type="EMBL" id="PEJP01000016">
    <property type="protein sequence ID" value="RYO67163.1"/>
    <property type="molecule type" value="Genomic_DNA"/>
</dbReference>
<dbReference type="GO" id="GO:0005667">
    <property type="term" value="C:transcription regulator complex"/>
    <property type="evidence" value="ECO:0007669"/>
    <property type="project" value="TreeGrafter"/>
</dbReference>
<dbReference type="Proteomes" id="UP000293823">
    <property type="component" value="Unassembled WGS sequence"/>
</dbReference>
<evidence type="ECO:0000256" key="3">
    <source>
        <dbReference type="ARBA" id="ARBA00023015"/>
    </source>
</evidence>
<organism evidence="9 10">
    <name type="scientific">Alternaria arborescens</name>
    <dbReference type="NCBI Taxonomy" id="156630"/>
    <lineage>
        <taxon>Eukaryota</taxon>
        <taxon>Fungi</taxon>
        <taxon>Dikarya</taxon>
        <taxon>Ascomycota</taxon>
        <taxon>Pezizomycotina</taxon>
        <taxon>Dothideomycetes</taxon>
        <taxon>Pleosporomycetidae</taxon>
        <taxon>Pleosporales</taxon>
        <taxon>Pleosporineae</taxon>
        <taxon>Pleosporaceae</taxon>
        <taxon>Alternaria</taxon>
        <taxon>Alternaria sect. Alternaria</taxon>
    </lineage>
</organism>
<feature type="compositionally biased region" description="Polar residues" evidence="7">
    <location>
        <begin position="640"/>
        <end position="656"/>
    </location>
</feature>
<feature type="region of interest" description="Disordered" evidence="7">
    <location>
        <begin position="630"/>
        <end position="683"/>
    </location>
</feature>
<comment type="subcellular location">
    <subcellularLocation>
        <location evidence="1">Nucleus</location>
    </subcellularLocation>
</comment>
<sequence length="927" mass="104654">MQVKPQPLCGSSAHLPLLECTPVEGPSQHQGVLRKHRAERSYKSHNVTAPPQRQRGSLSPSENAYAQQCVTTGTYYTGNVHAQHIGLAGFVVGRSEKQIRCELGRLYKLLQRSEKYQAYREKQPALTPAEVIARDATERKEQERRKAEGLQQEKDKTVWPDFIEHAFWTALVRWPPMGRKKYMLEGTQRGRNELIQDSIHRDTGIRRDRKQISSHLQVLKQKLRAVPAGESPFRTLHQSTLVFSHVAPNVPLDALHTSTKHQAFGKLLSSKVLLERSGGGFAVAILSVIRRVAPGSTGTRLTSTIVLLYMATPEDVTKRRCASAPIRTCHSSHMRGRQHAQRTDSVAKYEYNMASPHVWPHLVDPHQDLALGFGPEIRSLSSLFTLTDLSLVVDGDDQPVHCSIEAHSNSKLDEWDIADLASWHHQYPELGFLQSETDDWMRNGRNVLVCTAPIKLMAEVRLEADLTIAFDLYSHLDLSRYEYMECMMRFYDDGQGFVDSELDSMTHDGKEHRTSCEYRPDSYGSKGVLRVKFDAAFWLTWMKRCGNMSYRDDRNVQNPRLTAVQDIYGIIPGTNEAQCLCTVLWRSQRTRSSAEADSMKWRPFNFVKNRSAAEARWCDEAEDYHEDLGDVEGEHGQVTDVPTSTPTNVMSYYQTPQLPPDLVQTHTSNHSHEIESHHERHPPPLSIDILGSMQSDLDHLDSSAATTTTGFSQQSFALPRNQATLSSSAHDSDFNFSDGHMTINDVFEPAINISAYGSFLSQDAGLKGLHSLAGLEHDEFAAMGLAIGEHGQLVPVNANDLQTPPDLACFPIKPNWQHLHLISHLEHAAEQYGPYINPCEFTKPTQDHENLHGHDVYQRINQREESVATGLHGVHAQAGHSLWDLQGLQRSFEERTSSWMHHQKEQAHISEFGVPDLIEKNQRDKGY</sequence>
<evidence type="ECO:0000256" key="1">
    <source>
        <dbReference type="ARBA" id="ARBA00004123"/>
    </source>
</evidence>
<reference evidence="10" key="1">
    <citation type="journal article" date="2019" name="bioRxiv">
        <title>Genomics, evolutionary history and diagnostics of the Alternaria alternata species group including apple and Asian pear pathotypes.</title>
        <authorList>
            <person name="Armitage A.D."/>
            <person name="Cockerton H.M."/>
            <person name="Sreenivasaprasad S."/>
            <person name="Woodhall J.W."/>
            <person name="Lane C.R."/>
            <person name="Harrison R.J."/>
            <person name="Clarkson J.P."/>
        </authorList>
    </citation>
    <scope>NUCLEOTIDE SEQUENCE [LARGE SCALE GENOMIC DNA]</scope>
    <source>
        <strain evidence="10">RGR 97.0016</strain>
    </source>
</reference>
<dbReference type="Pfam" id="PF01285">
    <property type="entry name" value="TEA"/>
    <property type="match status" value="1"/>
</dbReference>
<dbReference type="PROSITE" id="PS51088">
    <property type="entry name" value="TEA_2"/>
    <property type="match status" value="1"/>
</dbReference>
<evidence type="ECO:0000313" key="10">
    <source>
        <dbReference type="Proteomes" id="UP000293823"/>
    </source>
</evidence>